<dbReference type="SMART" id="SM00869">
    <property type="entry name" value="Autotransporter"/>
    <property type="match status" value="1"/>
</dbReference>
<dbReference type="Pfam" id="PF03797">
    <property type="entry name" value="Autotransporter"/>
    <property type="match status" value="1"/>
</dbReference>
<evidence type="ECO:0000256" key="1">
    <source>
        <dbReference type="ARBA" id="ARBA00022729"/>
    </source>
</evidence>
<dbReference type="InterPro" id="IPR013425">
    <property type="entry name" value="Autotrns_rpt"/>
</dbReference>
<dbReference type="PROSITE" id="PS51208">
    <property type="entry name" value="AUTOTRANSPORTER"/>
    <property type="match status" value="1"/>
</dbReference>
<dbReference type="SUPFAM" id="SSF103515">
    <property type="entry name" value="Autotransporter"/>
    <property type="match status" value="1"/>
</dbReference>
<dbReference type="GO" id="GO:0019867">
    <property type="term" value="C:outer membrane"/>
    <property type="evidence" value="ECO:0007669"/>
    <property type="project" value="InterPro"/>
</dbReference>
<organism evidence="4 5">
    <name type="scientific">Aquabacter spiritensis</name>
    <dbReference type="NCBI Taxonomy" id="933073"/>
    <lineage>
        <taxon>Bacteria</taxon>
        <taxon>Pseudomonadati</taxon>
        <taxon>Pseudomonadota</taxon>
        <taxon>Alphaproteobacteria</taxon>
        <taxon>Hyphomicrobiales</taxon>
        <taxon>Xanthobacteraceae</taxon>
        <taxon>Aquabacter</taxon>
    </lineage>
</organism>
<dbReference type="AlphaFoldDB" id="A0A4R3LNT1"/>
<evidence type="ECO:0000256" key="2">
    <source>
        <dbReference type="SAM" id="MobiDB-lite"/>
    </source>
</evidence>
<dbReference type="InterPro" id="IPR006315">
    <property type="entry name" value="OM_autotransptr_brl_dom"/>
</dbReference>
<accession>A0A4R3LNT1</accession>
<dbReference type="EMBL" id="SMAI01000015">
    <property type="protein sequence ID" value="TCT02054.1"/>
    <property type="molecule type" value="Genomic_DNA"/>
</dbReference>
<gene>
    <name evidence="4" type="ORF">EDC64_11585</name>
</gene>
<dbReference type="NCBIfam" id="TIGR01414">
    <property type="entry name" value="autotrans_barl"/>
    <property type="match status" value="1"/>
</dbReference>
<dbReference type="OrthoDB" id="7872833at2"/>
<evidence type="ECO:0000313" key="4">
    <source>
        <dbReference type="EMBL" id="TCT02054.1"/>
    </source>
</evidence>
<comment type="caution">
    <text evidence="4">The sequence shown here is derived from an EMBL/GenBank/DDBJ whole genome shotgun (WGS) entry which is preliminary data.</text>
</comment>
<protein>
    <submittedName>
        <fullName evidence="4">Outer membrane autotransporter protein</fullName>
    </submittedName>
</protein>
<feature type="compositionally biased region" description="Gly residues" evidence="2">
    <location>
        <begin position="90"/>
        <end position="117"/>
    </location>
</feature>
<dbReference type="NCBIfam" id="TIGR02601">
    <property type="entry name" value="autotrns_rpt"/>
    <property type="match status" value="1"/>
</dbReference>
<dbReference type="Pfam" id="PF12951">
    <property type="entry name" value="PATR"/>
    <property type="match status" value="1"/>
</dbReference>
<feature type="region of interest" description="Disordered" evidence="2">
    <location>
        <begin position="72"/>
        <end position="134"/>
    </location>
</feature>
<feature type="domain" description="Autotransporter" evidence="3">
    <location>
        <begin position="818"/>
        <end position="1105"/>
    </location>
</feature>
<feature type="region of interest" description="Disordered" evidence="2">
    <location>
        <begin position="162"/>
        <end position="186"/>
    </location>
</feature>
<evidence type="ECO:0000313" key="5">
    <source>
        <dbReference type="Proteomes" id="UP000294664"/>
    </source>
</evidence>
<dbReference type="InterPro" id="IPR005546">
    <property type="entry name" value="Autotransporte_beta"/>
</dbReference>
<keyword evidence="1" id="KW-0732">Signal</keyword>
<keyword evidence="5" id="KW-1185">Reference proteome</keyword>
<dbReference type="Gene3D" id="2.40.128.130">
    <property type="entry name" value="Autotransporter beta-domain"/>
    <property type="match status" value="1"/>
</dbReference>
<proteinExistence type="predicted"/>
<reference evidence="4 5" key="1">
    <citation type="submission" date="2019-03" db="EMBL/GenBank/DDBJ databases">
        <title>Genomic Encyclopedia of Type Strains, Phase IV (KMG-IV): sequencing the most valuable type-strain genomes for metagenomic binning, comparative biology and taxonomic classification.</title>
        <authorList>
            <person name="Goeker M."/>
        </authorList>
    </citation>
    <scope>NUCLEOTIDE SEQUENCE [LARGE SCALE GENOMIC DNA]</scope>
    <source>
        <strain evidence="4 5">DSM 9035</strain>
    </source>
</reference>
<dbReference type="RefSeq" id="WP_132034599.1">
    <property type="nucleotide sequence ID" value="NZ_SMAI01000015.1"/>
</dbReference>
<dbReference type="Proteomes" id="UP000294664">
    <property type="component" value="Unassembled WGS sequence"/>
</dbReference>
<sequence length="1105" mass="105691">MVLGRDLTVVARARPGAGRGLKGFLLASVAAALVINCGTGSAFAAPVSPVTPYSGGGGAGGSAAEAGATGGGASHVILGEDGDAGATPDAGGGGGGANRRNGGEGGNGALGGAGGSVDGAAGSDGEPGSTNIFGGGGGGGGAGVYGYSGALTDLSTSYTGGAGGAGGSAAGGSQAPAGAGGGGGGGGGAGAVLTSTSYSGRVTISADQTGGIGGAGGAGAGEGYGGNGATGGAGIVLYSTVKTPLAAYVTISSTTTITGGAGGAGGTAGLSAPANVGIAGNGGAGIEVAEGTGKYAITVSGTVTGGAAGGDTASGGPGIVGANLSVFIMDGGTVSGGAGATPGAAILFTGGSNVVDLSTGGTLVGNVLGAGAGDIIELIGEGQATLNMSQVAGFGSYNMASTGTWTLNGPTSGATQWYFQAGTLAISDFASLGSEASLLTFYGGTLAVTASSSTAMTVSLTTYGGGGTIQVANAATATMSGVISGEGALTKTGAGTLILLADNTYTGGTTISEGTLQLGNGGTTGSVLGTIVNNAALIINRSGTYDFPNTITGSGSVEILGGTVNFTGAGGYNGTISVVDSSFVLSQGSTSASTFTIGSDATISGTGTIGGLTVLNGGTAAPGYSPGTLTVNGNVVFASGSVYRVDITPEGATDLITATGTATISGGTVQVVASEGTYAPGTTYTILTAQGGVTGQFSGLTVNYAYLDPSLTYDANNVYLLFARNATAFPDSAYTPNQKAAARSVESLGAGSSVYDAVLQLSTSAAPAAFDALSGEVYASASSVMQQQSIYLREAVGSRVRQGLAGEKAPGQATAQLAPGYDATVWAYGYGGWGQFSGDGNAASVDSSIGGFLMGVDAAVTPSTRVGLVGGYSRSTLTVDARSSSGDIDNYDVGVYGGAEFGALSLFGAVSYTWHDLSVDRTVAFAGFSGLNSANYDAGTAQVFGEAAWRIGLDTMLDPKTFGTASVTPFVNLAYVNLSSDAFTETGSASALTGSADTENTFYSTLGVRAATRIEMANGAALTPHLSLGWQHAFGDVNANANLAFVAGGSAFTVSGVPIGRDSALVGAGVEYAFSKTVAASLAYSGQFASGIESNAFKGAMSIKF</sequence>
<evidence type="ECO:0000259" key="3">
    <source>
        <dbReference type="PROSITE" id="PS51208"/>
    </source>
</evidence>
<name>A0A4R3LNT1_9HYPH</name>
<dbReference type="InterPro" id="IPR036709">
    <property type="entry name" value="Autotransporte_beta_dom_sf"/>
</dbReference>